<keyword evidence="2" id="KW-0472">Membrane</keyword>
<sequence>MTDKRLFYVLSALCIIICVSLFGMGFYMYIDSVNNKKMAENMKRIEEAYKEDKEESKEDSNKKVSVDTEINDNDELEMVIADNKISESTKMVYQYYYKDESLLEESEEVPPYFLIGFDFNDMLEYYPDWQIVSFSGKRVVMRKIVDTKNDENFVVTQKDGYIAVYYEDSESQRTLYEITETPVSTLTQEEQVRINDGIIIKGEYELAKVLAEYNS</sequence>
<protein>
    <recommendedName>
        <fullName evidence="3">Bypass of forespore C C-terminal domain-containing protein</fullName>
    </recommendedName>
</protein>
<comment type="caution">
    <text evidence="4">The sequence shown here is derived from an EMBL/GenBank/DDBJ whole genome shotgun (WGS) entry which is preliminary data.</text>
</comment>
<feature type="coiled-coil region" evidence="1">
    <location>
        <begin position="35"/>
        <end position="62"/>
    </location>
</feature>
<proteinExistence type="predicted"/>
<evidence type="ECO:0000313" key="4">
    <source>
        <dbReference type="EMBL" id="MBO8434620.1"/>
    </source>
</evidence>
<evidence type="ECO:0000256" key="1">
    <source>
        <dbReference type="SAM" id="Coils"/>
    </source>
</evidence>
<keyword evidence="1" id="KW-0175">Coiled coil</keyword>
<accession>A0A9D9DYL5</accession>
<dbReference type="Proteomes" id="UP000823611">
    <property type="component" value="Unassembled WGS sequence"/>
</dbReference>
<gene>
    <name evidence="4" type="ORF">IAC55_04775</name>
</gene>
<evidence type="ECO:0000259" key="3">
    <source>
        <dbReference type="Pfam" id="PF08955"/>
    </source>
</evidence>
<organism evidence="4 5">
    <name type="scientific">Candidatus Fimicola merdigallinarum</name>
    <dbReference type="NCBI Taxonomy" id="2840819"/>
    <lineage>
        <taxon>Bacteria</taxon>
        <taxon>Bacillati</taxon>
        <taxon>Bacillota</taxon>
        <taxon>Clostridia</taxon>
        <taxon>Lachnospirales</taxon>
        <taxon>Lachnospiraceae</taxon>
        <taxon>Lachnospiraceae incertae sedis</taxon>
        <taxon>Candidatus Fimicola</taxon>
    </lineage>
</organism>
<keyword evidence="2" id="KW-0812">Transmembrane</keyword>
<keyword evidence="2" id="KW-1133">Transmembrane helix</keyword>
<name>A0A9D9DYL5_9FIRM</name>
<evidence type="ECO:0000256" key="2">
    <source>
        <dbReference type="SAM" id="Phobius"/>
    </source>
</evidence>
<reference evidence="4" key="1">
    <citation type="submission" date="2020-10" db="EMBL/GenBank/DDBJ databases">
        <authorList>
            <person name="Gilroy R."/>
        </authorList>
    </citation>
    <scope>NUCLEOTIDE SEQUENCE</scope>
    <source>
        <strain evidence="4">F6-4510</strain>
    </source>
</reference>
<feature type="transmembrane region" description="Helical" evidence="2">
    <location>
        <begin position="6"/>
        <end position="30"/>
    </location>
</feature>
<evidence type="ECO:0000313" key="5">
    <source>
        <dbReference type="Proteomes" id="UP000823611"/>
    </source>
</evidence>
<feature type="domain" description="Bypass of forespore C C-terminal" evidence="3">
    <location>
        <begin position="153"/>
        <end position="214"/>
    </location>
</feature>
<dbReference type="AlphaFoldDB" id="A0A9D9DYL5"/>
<reference evidence="4" key="2">
    <citation type="journal article" date="2021" name="PeerJ">
        <title>Extensive microbial diversity within the chicken gut microbiome revealed by metagenomics and culture.</title>
        <authorList>
            <person name="Gilroy R."/>
            <person name="Ravi A."/>
            <person name="Getino M."/>
            <person name="Pursley I."/>
            <person name="Horton D.L."/>
            <person name="Alikhan N.F."/>
            <person name="Baker D."/>
            <person name="Gharbi K."/>
            <person name="Hall N."/>
            <person name="Watson M."/>
            <person name="Adriaenssens E.M."/>
            <person name="Foster-Nyarko E."/>
            <person name="Jarju S."/>
            <person name="Secka A."/>
            <person name="Antonio M."/>
            <person name="Oren A."/>
            <person name="Chaudhuri R.R."/>
            <person name="La Ragione R."/>
            <person name="Hildebrand F."/>
            <person name="Pallen M.J."/>
        </authorList>
    </citation>
    <scope>NUCLEOTIDE SEQUENCE</scope>
    <source>
        <strain evidence="4">F6-4510</strain>
    </source>
</reference>
<dbReference type="InterPro" id="IPR015050">
    <property type="entry name" value="BofC_C"/>
</dbReference>
<dbReference type="EMBL" id="JADIMX010000089">
    <property type="protein sequence ID" value="MBO8434620.1"/>
    <property type="molecule type" value="Genomic_DNA"/>
</dbReference>
<dbReference type="Pfam" id="PF08955">
    <property type="entry name" value="BofC_C"/>
    <property type="match status" value="1"/>
</dbReference>